<evidence type="ECO:0000256" key="3">
    <source>
        <dbReference type="ARBA" id="ARBA00022989"/>
    </source>
</evidence>
<feature type="domain" description="EamA" evidence="6">
    <location>
        <begin position="8"/>
        <end position="138"/>
    </location>
</feature>
<feature type="transmembrane region" description="Helical" evidence="5">
    <location>
        <begin position="214"/>
        <end position="234"/>
    </location>
</feature>
<accession>A0A849HUC3</accession>
<dbReference type="InterPro" id="IPR000620">
    <property type="entry name" value="EamA_dom"/>
</dbReference>
<dbReference type="Pfam" id="PF00892">
    <property type="entry name" value="EamA"/>
    <property type="match status" value="2"/>
</dbReference>
<sequence length="316" mass="32576">MNATEWSLLVSLSLLWGGSFFFVAVAVREIPPLTLVLLRVGIAALVLNALLPLLGSGLPKTRRAWSAILVMSLLNNVAPFSLFVWAQTTLTGGAAAILNATTPLFGVLVANACLPDERLTAARVAGVMLGLAGVVVMVGPSVLSGIGQEAGAQAACLAAALSYAFAGVWGRRFAGLEVAPIQTAAGQVSVSALILLPLALGIERPWTIGMPGAASWAAVFGLATLSTALGYVIYFRILATAGATNLLLVTFLIPPSAMLLGALILGETLTLRQAGGMALIGAGLAAIDGRLVRLASGIARTGMRWRRAKRRNSPET</sequence>
<dbReference type="AlphaFoldDB" id="A0A849HUC3"/>
<dbReference type="EMBL" id="JABEPP010000001">
    <property type="protein sequence ID" value="NNM71106.1"/>
    <property type="molecule type" value="Genomic_DNA"/>
</dbReference>
<keyword evidence="2 5" id="KW-0812">Transmembrane</keyword>
<dbReference type="PANTHER" id="PTHR32322:SF9">
    <property type="entry name" value="AMINO-ACID METABOLITE EFFLUX PUMP-RELATED"/>
    <property type="match status" value="1"/>
</dbReference>
<feature type="transmembrane region" description="Helical" evidence="5">
    <location>
        <begin position="92"/>
        <end position="114"/>
    </location>
</feature>
<comment type="subcellular location">
    <subcellularLocation>
        <location evidence="1">Membrane</location>
        <topology evidence="1">Multi-pass membrane protein</topology>
    </subcellularLocation>
</comment>
<proteinExistence type="predicted"/>
<dbReference type="GO" id="GO:0016020">
    <property type="term" value="C:membrane"/>
    <property type="evidence" value="ECO:0007669"/>
    <property type="project" value="UniProtKB-SubCell"/>
</dbReference>
<feature type="transmembrane region" description="Helical" evidence="5">
    <location>
        <begin position="246"/>
        <end position="265"/>
    </location>
</feature>
<keyword evidence="3 5" id="KW-1133">Transmembrane helix</keyword>
<evidence type="ECO:0000256" key="1">
    <source>
        <dbReference type="ARBA" id="ARBA00004141"/>
    </source>
</evidence>
<feature type="transmembrane region" description="Helical" evidence="5">
    <location>
        <begin position="277"/>
        <end position="299"/>
    </location>
</feature>
<gene>
    <name evidence="7" type="ORF">HJG44_01690</name>
</gene>
<evidence type="ECO:0000256" key="2">
    <source>
        <dbReference type="ARBA" id="ARBA00022692"/>
    </source>
</evidence>
<feature type="transmembrane region" description="Helical" evidence="5">
    <location>
        <begin position="126"/>
        <end position="146"/>
    </location>
</feature>
<evidence type="ECO:0000256" key="5">
    <source>
        <dbReference type="SAM" id="Phobius"/>
    </source>
</evidence>
<feature type="transmembrane region" description="Helical" evidence="5">
    <location>
        <begin position="152"/>
        <end position="169"/>
    </location>
</feature>
<dbReference type="SUPFAM" id="SSF103481">
    <property type="entry name" value="Multidrug resistance efflux transporter EmrE"/>
    <property type="match status" value="2"/>
</dbReference>
<dbReference type="RefSeq" id="WP_171217255.1">
    <property type="nucleotide sequence ID" value="NZ_JABEPP010000001.1"/>
</dbReference>
<feature type="transmembrane region" description="Helical" evidence="5">
    <location>
        <begin position="67"/>
        <end position="86"/>
    </location>
</feature>
<reference evidence="7 8" key="1">
    <citation type="submission" date="2020-04" db="EMBL/GenBank/DDBJ databases">
        <title>Enterovirga sp. isolate from soil.</title>
        <authorList>
            <person name="Chea S."/>
            <person name="Kim D.-U."/>
        </authorList>
    </citation>
    <scope>NUCLEOTIDE SEQUENCE [LARGE SCALE GENOMIC DNA]</scope>
    <source>
        <strain evidence="7 8">DB1703</strain>
    </source>
</reference>
<keyword evidence="8" id="KW-1185">Reference proteome</keyword>
<organism evidence="7 8">
    <name type="scientific">Enterovirga aerilata</name>
    <dbReference type="NCBI Taxonomy" id="2730920"/>
    <lineage>
        <taxon>Bacteria</taxon>
        <taxon>Pseudomonadati</taxon>
        <taxon>Pseudomonadota</taxon>
        <taxon>Alphaproteobacteria</taxon>
        <taxon>Hyphomicrobiales</taxon>
        <taxon>Methylobacteriaceae</taxon>
        <taxon>Enterovirga</taxon>
    </lineage>
</organism>
<name>A0A849HUC3_9HYPH</name>
<comment type="caution">
    <text evidence="7">The sequence shown here is derived from an EMBL/GenBank/DDBJ whole genome shotgun (WGS) entry which is preliminary data.</text>
</comment>
<evidence type="ECO:0000256" key="4">
    <source>
        <dbReference type="ARBA" id="ARBA00023136"/>
    </source>
</evidence>
<evidence type="ECO:0000313" key="7">
    <source>
        <dbReference type="EMBL" id="NNM71106.1"/>
    </source>
</evidence>
<protein>
    <submittedName>
        <fullName evidence="7">DMT family transporter</fullName>
    </submittedName>
</protein>
<feature type="transmembrane region" description="Helical" evidence="5">
    <location>
        <begin position="181"/>
        <end position="202"/>
    </location>
</feature>
<dbReference type="PANTHER" id="PTHR32322">
    <property type="entry name" value="INNER MEMBRANE TRANSPORTER"/>
    <property type="match status" value="1"/>
</dbReference>
<feature type="transmembrane region" description="Helical" evidence="5">
    <location>
        <begin position="36"/>
        <end position="55"/>
    </location>
</feature>
<dbReference type="Proteomes" id="UP000564885">
    <property type="component" value="Unassembled WGS sequence"/>
</dbReference>
<evidence type="ECO:0000259" key="6">
    <source>
        <dbReference type="Pfam" id="PF00892"/>
    </source>
</evidence>
<dbReference type="InterPro" id="IPR037185">
    <property type="entry name" value="EmrE-like"/>
</dbReference>
<feature type="domain" description="EamA" evidence="6">
    <location>
        <begin position="155"/>
        <end position="286"/>
    </location>
</feature>
<keyword evidence="4 5" id="KW-0472">Membrane</keyword>
<dbReference type="InterPro" id="IPR050638">
    <property type="entry name" value="AA-Vitamin_Transporters"/>
</dbReference>
<evidence type="ECO:0000313" key="8">
    <source>
        <dbReference type="Proteomes" id="UP000564885"/>
    </source>
</evidence>